<dbReference type="Pfam" id="PF01235">
    <property type="entry name" value="Na_Ala_symp"/>
    <property type="match status" value="1"/>
</dbReference>
<dbReference type="NCBIfam" id="TIGR00835">
    <property type="entry name" value="agcS"/>
    <property type="match status" value="1"/>
</dbReference>
<dbReference type="InterPro" id="IPR001463">
    <property type="entry name" value="Na/Ala_symport"/>
</dbReference>
<keyword evidence="6 8" id="KW-1133">Transmembrane helix</keyword>
<feature type="transmembrane region" description="Helical" evidence="8">
    <location>
        <begin position="321"/>
        <end position="344"/>
    </location>
</feature>
<feature type="transmembrane region" description="Helical" evidence="8">
    <location>
        <begin position="160"/>
        <end position="177"/>
    </location>
</feature>
<evidence type="ECO:0000256" key="5">
    <source>
        <dbReference type="ARBA" id="ARBA00022692"/>
    </source>
</evidence>
<protein>
    <submittedName>
        <fullName evidence="9">Sodium:alanine symporter family protein</fullName>
    </submittedName>
</protein>
<feature type="transmembrane region" description="Helical" evidence="8">
    <location>
        <begin position="407"/>
        <end position="427"/>
    </location>
</feature>
<gene>
    <name evidence="9" type="ORF">JVW63_09945</name>
</gene>
<sequence>MKELEESIASFLDTIGGIIWGPFVLIPLLAITGLLLTVRLRGIQFTKLGPALRLGLKDRKDADADDGDVSQFQALTTALAATVGTGNIVGVATAIALGGPGAVFWMWVTGILGMASKYSEAFLAVRYRTKDDAGEVSGGPQYYLERGITIKVGGISIGKVLAISFAVFAVIASFGIGNMTQANAIARNVGSSWGIDTWIIGLVLMLGAFAVLIGGIKSIGKVTSALVPIMILLYVVASIWILIVNIGNLPSAFGLIFTDAFTGTAATGGFIGATIAQAIRFGMARGIFSNESGMGSAAIAAAAAKTTHPVRQGLVSMTQTFIDTIIVVTCTALVLITTGAWAVSEDDAAYATGEGFSTGLPGEWGHWIVTIALALFAFSTLLGWCYYGERCVERLVGRRGVMPYRVIFCLVVYVGATTSLSLVWSFADVMNGLMALPNLIGLIVMSGLIARETRHYLKNDPNLRATKAEVDAFMEGHDGGIDTYEKTGR</sequence>
<dbReference type="PANTHER" id="PTHR30330">
    <property type="entry name" value="AGSS FAMILY TRANSPORTER, SODIUM-ALANINE"/>
    <property type="match status" value="1"/>
</dbReference>
<dbReference type="RefSeq" id="WP_204736360.1">
    <property type="nucleotide sequence ID" value="NZ_JACEXG010000006.1"/>
</dbReference>
<evidence type="ECO:0000256" key="7">
    <source>
        <dbReference type="ARBA" id="ARBA00023136"/>
    </source>
</evidence>
<dbReference type="Gene3D" id="1.20.1740.10">
    <property type="entry name" value="Amino acid/polyamine transporter I"/>
    <property type="match status" value="1"/>
</dbReference>
<evidence type="ECO:0000256" key="1">
    <source>
        <dbReference type="ARBA" id="ARBA00004651"/>
    </source>
</evidence>
<proteinExistence type="inferred from homology"/>
<comment type="similarity">
    <text evidence="2 8">Belongs to the alanine or glycine:cation symporter (AGCS) (TC 2.A.25) family.</text>
</comment>
<evidence type="ECO:0000313" key="9">
    <source>
        <dbReference type="EMBL" id="MBM9434015.1"/>
    </source>
</evidence>
<keyword evidence="4 8" id="KW-1003">Cell membrane</keyword>
<feature type="transmembrane region" description="Helical" evidence="8">
    <location>
        <begin position="433"/>
        <end position="450"/>
    </location>
</feature>
<feature type="transmembrane region" description="Helical" evidence="8">
    <location>
        <begin position="197"/>
        <end position="216"/>
    </location>
</feature>
<name>A0ABS2TH79_9ACTO</name>
<feature type="transmembrane region" description="Helical" evidence="8">
    <location>
        <begin position="364"/>
        <end position="387"/>
    </location>
</feature>
<keyword evidence="7 8" id="KW-0472">Membrane</keyword>
<evidence type="ECO:0000256" key="2">
    <source>
        <dbReference type="ARBA" id="ARBA00009261"/>
    </source>
</evidence>
<feature type="transmembrane region" description="Helical" evidence="8">
    <location>
        <begin position="225"/>
        <end position="246"/>
    </location>
</feature>
<comment type="caution">
    <text evidence="9">The sequence shown here is derived from an EMBL/GenBank/DDBJ whole genome shotgun (WGS) entry which is preliminary data.</text>
</comment>
<feature type="transmembrane region" description="Helical" evidence="8">
    <location>
        <begin position="15"/>
        <end position="38"/>
    </location>
</feature>
<reference evidence="10" key="1">
    <citation type="submission" date="2021-02" db="EMBL/GenBank/DDBJ databases">
        <title>Leucobacter sp. CX169.</title>
        <authorList>
            <person name="Cheng Y."/>
        </authorList>
    </citation>
    <scope>NUCLEOTIDE SEQUENCE [LARGE SCALE GENOMIC DNA]</scope>
    <source>
        <strain evidence="10">JY899</strain>
    </source>
</reference>
<dbReference type="Proteomes" id="UP000705983">
    <property type="component" value="Unassembled WGS sequence"/>
</dbReference>
<dbReference type="PRINTS" id="PR00175">
    <property type="entry name" value="NAALASMPORT"/>
</dbReference>
<evidence type="ECO:0000256" key="8">
    <source>
        <dbReference type="RuleBase" id="RU363064"/>
    </source>
</evidence>
<keyword evidence="3 8" id="KW-0813">Transport</keyword>
<evidence type="ECO:0000256" key="6">
    <source>
        <dbReference type="ARBA" id="ARBA00022989"/>
    </source>
</evidence>
<organism evidence="9 10">
    <name type="scientific">Flaviflexus equikiangi</name>
    <dbReference type="NCBI Taxonomy" id="2758573"/>
    <lineage>
        <taxon>Bacteria</taxon>
        <taxon>Bacillati</taxon>
        <taxon>Actinomycetota</taxon>
        <taxon>Actinomycetes</taxon>
        <taxon>Actinomycetales</taxon>
        <taxon>Actinomycetaceae</taxon>
        <taxon>Flaviflexus</taxon>
    </lineage>
</organism>
<keyword evidence="10" id="KW-1185">Reference proteome</keyword>
<comment type="subcellular location">
    <subcellularLocation>
        <location evidence="1 8">Cell membrane</location>
        <topology evidence="1 8">Multi-pass membrane protein</topology>
    </subcellularLocation>
</comment>
<accession>A0ABS2TH79</accession>
<keyword evidence="5 8" id="KW-0812">Transmembrane</keyword>
<evidence type="ECO:0000256" key="3">
    <source>
        <dbReference type="ARBA" id="ARBA00022448"/>
    </source>
</evidence>
<keyword evidence="8" id="KW-0769">Symport</keyword>
<evidence type="ECO:0000256" key="4">
    <source>
        <dbReference type="ARBA" id="ARBA00022475"/>
    </source>
</evidence>
<dbReference type="EMBL" id="JAFFJS010000006">
    <property type="protein sequence ID" value="MBM9434015.1"/>
    <property type="molecule type" value="Genomic_DNA"/>
</dbReference>
<evidence type="ECO:0000313" key="10">
    <source>
        <dbReference type="Proteomes" id="UP000705983"/>
    </source>
</evidence>
<feature type="transmembrane region" description="Helical" evidence="8">
    <location>
        <begin position="252"/>
        <end position="276"/>
    </location>
</feature>
<dbReference type="PANTHER" id="PTHR30330:SF3">
    <property type="entry name" value="TRANSCRIPTIONAL REGULATOR, LRP FAMILY"/>
    <property type="match status" value="1"/>
</dbReference>